<name>A0A843WIY1_COLES</name>
<comment type="caution">
    <text evidence="2">The sequence shown here is derived from an EMBL/GenBank/DDBJ whole genome shotgun (WGS) entry which is preliminary data.</text>
</comment>
<feature type="non-terminal residue" evidence="2">
    <location>
        <position position="161"/>
    </location>
</feature>
<evidence type="ECO:0000256" key="1">
    <source>
        <dbReference type="PROSITE-ProRule" id="PRU00339"/>
    </source>
</evidence>
<evidence type="ECO:0000313" key="2">
    <source>
        <dbReference type="EMBL" id="MQM04525.1"/>
    </source>
</evidence>
<organism evidence="2 3">
    <name type="scientific">Colocasia esculenta</name>
    <name type="common">Wild taro</name>
    <name type="synonym">Arum esculentum</name>
    <dbReference type="NCBI Taxonomy" id="4460"/>
    <lineage>
        <taxon>Eukaryota</taxon>
        <taxon>Viridiplantae</taxon>
        <taxon>Streptophyta</taxon>
        <taxon>Embryophyta</taxon>
        <taxon>Tracheophyta</taxon>
        <taxon>Spermatophyta</taxon>
        <taxon>Magnoliopsida</taxon>
        <taxon>Liliopsida</taxon>
        <taxon>Araceae</taxon>
        <taxon>Aroideae</taxon>
        <taxon>Colocasieae</taxon>
        <taxon>Colocasia</taxon>
    </lineage>
</organism>
<dbReference type="Pfam" id="PF14853">
    <property type="entry name" value="Fis1_TPR_C"/>
    <property type="match status" value="1"/>
</dbReference>
<keyword evidence="1" id="KW-0802">TPR repeat</keyword>
<evidence type="ECO:0000313" key="3">
    <source>
        <dbReference type="Proteomes" id="UP000652761"/>
    </source>
</evidence>
<gene>
    <name evidence="2" type="ORF">Taro_037326</name>
</gene>
<accession>A0A843WIY1</accession>
<dbReference type="OrthoDB" id="4869960at2759"/>
<keyword evidence="3" id="KW-1185">Reference proteome</keyword>
<dbReference type="PROSITE" id="PS50005">
    <property type="entry name" value="TPR"/>
    <property type="match status" value="1"/>
</dbReference>
<dbReference type="SUPFAM" id="SSF48452">
    <property type="entry name" value="TPR-like"/>
    <property type="match status" value="1"/>
</dbReference>
<reference evidence="2" key="1">
    <citation type="submission" date="2017-07" db="EMBL/GenBank/DDBJ databases">
        <title>Taro Niue Genome Assembly and Annotation.</title>
        <authorList>
            <person name="Atibalentja N."/>
            <person name="Keating K."/>
            <person name="Fields C.J."/>
        </authorList>
    </citation>
    <scope>NUCLEOTIDE SEQUENCE</scope>
    <source>
        <strain evidence="2">Niue_2</strain>
        <tissue evidence="2">Leaf</tissue>
    </source>
</reference>
<proteinExistence type="predicted"/>
<dbReference type="InterPro" id="IPR028061">
    <property type="entry name" value="Fis1_TPR_C"/>
</dbReference>
<dbReference type="EMBL" id="NMUH01003235">
    <property type="protein sequence ID" value="MQM04525.1"/>
    <property type="molecule type" value="Genomic_DNA"/>
</dbReference>
<protein>
    <submittedName>
        <fullName evidence="2">Uncharacterized protein</fullName>
    </submittedName>
</protein>
<dbReference type="AlphaFoldDB" id="A0A843WIY1"/>
<dbReference type="Gene3D" id="1.25.40.10">
    <property type="entry name" value="Tetratricopeptide repeat domain"/>
    <property type="match status" value="1"/>
</dbReference>
<sequence>MYLPPAVSELEAFPRQPACPKELPRKDSSSLDASIKLLQSAAQSLEQGVNCLYGIEACSEVLDGKGIVIGDSLMHECLCTRAALFLKRKWKNDVHMAIRDCHRVISMDALSFKPYYYLAEAFLQLGKYQEALDYATAAHCVAPSNSEVSELVKLIKEQLHA</sequence>
<dbReference type="InterPro" id="IPR019734">
    <property type="entry name" value="TPR_rpt"/>
</dbReference>
<dbReference type="Proteomes" id="UP000652761">
    <property type="component" value="Unassembled WGS sequence"/>
</dbReference>
<dbReference type="InterPro" id="IPR011990">
    <property type="entry name" value="TPR-like_helical_dom_sf"/>
</dbReference>
<feature type="repeat" description="TPR" evidence="1">
    <location>
        <begin position="112"/>
        <end position="145"/>
    </location>
</feature>